<feature type="domain" description="Deacetylase sirtuin-type" evidence="4">
    <location>
        <begin position="1"/>
        <end position="283"/>
    </location>
</feature>
<evidence type="ECO:0000256" key="1">
    <source>
        <dbReference type="ARBA" id="ARBA00022679"/>
    </source>
</evidence>
<dbReference type="SUPFAM" id="SSF52467">
    <property type="entry name" value="DHS-like NAD/FAD-binding domain"/>
    <property type="match status" value="1"/>
</dbReference>
<keyword evidence="3" id="KW-0862">Zinc</keyword>
<dbReference type="PANTHER" id="PTHR11085:SF10">
    <property type="entry name" value="NAD-DEPENDENT PROTEIN DEACYLASE SIRTUIN-5, MITOCHONDRIAL-RELATED"/>
    <property type="match status" value="1"/>
</dbReference>
<feature type="binding site" evidence="3">
    <location>
        <position position="171"/>
    </location>
    <ligand>
        <name>Zn(2+)</name>
        <dbReference type="ChEBI" id="CHEBI:29105"/>
    </ligand>
</feature>
<dbReference type="InterPro" id="IPR026591">
    <property type="entry name" value="Sirtuin_cat_small_dom_sf"/>
</dbReference>
<evidence type="ECO:0000313" key="6">
    <source>
        <dbReference type="Proteomes" id="UP001589810"/>
    </source>
</evidence>
<dbReference type="InterPro" id="IPR026590">
    <property type="entry name" value="Ssirtuin_cat_dom"/>
</dbReference>
<comment type="caution">
    <text evidence="3">Lacks conserved residue(s) required for the propagation of feature annotation.</text>
</comment>
<feature type="binding site" evidence="3">
    <location>
        <position position="174"/>
    </location>
    <ligand>
        <name>Zn(2+)</name>
        <dbReference type="ChEBI" id="CHEBI:29105"/>
    </ligand>
</feature>
<keyword evidence="2" id="KW-0520">NAD</keyword>
<evidence type="ECO:0000259" key="4">
    <source>
        <dbReference type="PROSITE" id="PS50305"/>
    </source>
</evidence>
<proteinExistence type="predicted"/>
<keyword evidence="3" id="KW-0479">Metal-binding</keyword>
<dbReference type="Gene3D" id="3.30.1600.10">
    <property type="entry name" value="SIR2/SIRT2 'Small Domain"/>
    <property type="match status" value="1"/>
</dbReference>
<name>A0ABV6MHY2_9PSEU</name>
<evidence type="ECO:0000256" key="2">
    <source>
        <dbReference type="ARBA" id="ARBA00023027"/>
    </source>
</evidence>
<keyword evidence="1" id="KW-0808">Transferase</keyword>
<protein>
    <recommendedName>
        <fullName evidence="4">Deacetylase sirtuin-type domain-containing protein</fullName>
    </recommendedName>
</protein>
<dbReference type="PANTHER" id="PTHR11085">
    <property type="entry name" value="NAD-DEPENDENT PROTEIN DEACYLASE SIRTUIN-5, MITOCHONDRIAL-RELATED"/>
    <property type="match status" value="1"/>
</dbReference>
<feature type="binding site" evidence="3">
    <location>
        <position position="133"/>
    </location>
    <ligand>
        <name>Zn(2+)</name>
        <dbReference type="ChEBI" id="CHEBI:29105"/>
    </ligand>
</feature>
<evidence type="ECO:0000256" key="3">
    <source>
        <dbReference type="PROSITE-ProRule" id="PRU00236"/>
    </source>
</evidence>
<gene>
    <name evidence="5" type="ORF">ACFFH7_00305</name>
</gene>
<dbReference type="InterPro" id="IPR050134">
    <property type="entry name" value="NAD-dep_sirtuin_deacylases"/>
</dbReference>
<dbReference type="Proteomes" id="UP001589810">
    <property type="component" value="Unassembled WGS sequence"/>
</dbReference>
<dbReference type="Gene3D" id="3.40.50.1220">
    <property type="entry name" value="TPP-binding domain"/>
    <property type="match status" value="1"/>
</dbReference>
<organism evidence="5 6">
    <name type="scientific">Kutzneria chonburiensis</name>
    <dbReference type="NCBI Taxonomy" id="1483604"/>
    <lineage>
        <taxon>Bacteria</taxon>
        <taxon>Bacillati</taxon>
        <taxon>Actinomycetota</taxon>
        <taxon>Actinomycetes</taxon>
        <taxon>Pseudonocardiales</taxon>
        <taxon>Pseudonocardiaceae</taxon>
        <taxon>Kutzneria</taxon>
    </lineage>
</organism>
<keyword evidence="6" id="KW-1185">Reference proteome</keyword>
<feature type="binding site" evidence="3">
    <location>
        <position position="137"/>
    </location>
    <ligand>
        <name>Zn(2+)</name>
        <dbReference type="ChEBI" id="CHEBI:29105"/>
    </ligand>
</feature>
<dbReference type="EMBL" id="JBHLUD010000001">
    <property type="protein sequence ID" value="MFC0539898.1"/>
    <property type="molecule type" value="Genomic_DNA"/>
</dbReference>
<comment type="caution">
    <text evidence="5">The sequence shown here is derived from an EMBL/GenBank/DDBJ whole genome shotgun (WGS) entry which is preliminary data.</text>
</comment>
<reference evidence="5 6" key="1">
    <citation type="submission" date="2024-09" db="EMBL/GenBank/DDBJ databases">
        <authorList>
            <person name="Sun Q."/>
            <person name="Mori K."/>
        </authorList>
    </citation>
    <scope>NUCLEOTIDE SEQUENCE [LARGE SCALE GENOMIC DNA]</scope>
    <source>
        <strain evidence="5 6">TBRC 1432</strain>
    </source>
</reference>
<dbReference type="RefSeq" id="WP_273938663.1">
    <property type="nucleotide sequence ID" value="NZ_CP097263.1"/>
</dbReference>
<dbReference type="InterPro" id="IPR029035">
    <property type="entry name" value="DHS-like_NAD/FAD-binding_dom"/>
</dbReference>
<evidence type="ECO:0000313" key="5">
    <source>
        <dbReference type="EMBL" id="MFC0539898.1"/>
    </source>
</evidence>
<accession>A0ABV6MHY2</accession>
<sequence>MDTMNTFRTWLDESSHVLVAAGAGLSAAAGYDYGDTRRFAELFPALQRLGLRARYQLIGLRLPPPLLWGYWSVHVNDIRFGAEPNPLYRRLRALIGDREYFVLTSNVDGLFARNGFAEDRGWTPQGDYARYQCETPCTEETWASSSIISRALAAYDPRSGMVVDDTAIPACPNCGGPVFLNVHKGPEFVEAPYRQAHARFARWTHDLADDARLLVIEVGAGLSTPGVVRRPAEYIAYRTPGARLVRINPQHPEVPGALGDRALSIAADITQVLDHDQAGKANR</sequence>
<dbReference type="PROSITE" id="PS50305">
    <property type="entry name" value="SIRTUIN"/>
    <property type="match status" value="1"/>
</dbReference>